<keyword evidence="4" id="KW-0325">Glycoprotein</keyword>
<dbReference type="Pfam" id="PF07731">
    <property type="entry name" value="Cu-oxidase_2"/>
    <property type="match status" value="1"/>
</dbReference>
<evidence type="ECO:0008006" key="11">
    <source>
        <dbReference type="Google" id="ProtNLM"/>
    </source>
</evidence>
<evidence type="ECO:0000256" key="4">
    <source>
        <dbReference type="ARBA" id="ARBA00023180"/>
    </source>
</evidence>
<comment type="similarity">
    <text evidence="1">Belongs to the multicopper oxidase family.</text>
</comment>
<feature type="domain" description="Plastocyanin-like" evidence="7">
    <location>
        <begin position="378"/>
        <end position="482"/>
    </location>
</feature>
<feature type="chain" id="PRO_5020631236" description="Laccase" evidence="5">
    <location>
        <begin position="23"/>
        <end position="558"/>
    </location>
</feature>
<evidence type="ECO:0000259" key="8">
    <source>
        <dbReference type="Pfam" id="PF07732"/>
    </source>
</evidence>
<evidence type="ECO:0000313" key="10">
    <source>
        <dbReference type="Proteomes" id="UP000290288"/>
    </source>
</evidence>
<feature type="domain" description="Plastocyanin-like" evidence="6">
    <location>
        <begin position="164"/>
        <end position="315"/>
    </location>
</feature>
<dbReference type="PANTHER" id="PTHR11709">
    <property type="entry name" value="MULTI-COPPER OXIDASE"/>
    <property type="match status" value="1"/>
</dbReference>
<evidence type="ECO:0000259" key="7">
    <source>
        <dbReference type="Pfam" id="PF07731"/>
    </source>
</evidence>
<dbReference type="STRING" id="2316362.A0A4Q2DJ22"/>
<keyword evidence="10" id="KW-1185">Reference proteome</keyword>
<dbReference type="Pfam" id="PF00394">
    <property type="entry name" value="Cu-oxidase"/>
    <property type="match status" value="1"/>
</dbReference>
<dbReference type="InterPro" id="IPR001117">
    <property type="entry name" value="Cu-oxidase_2nd"/>
</dbReference>
<feature type="signal peptide" evidence="5">
    <location>
        <begin position="1"/>
        <end position="22"/>
    </location>
</feature>
<organism evidence="9 10">
    <name type="scientific">Candolleomyces aberdarensis</name>
    <dbReference type="NCBI Taxonomy" id="2316362"/>
    <lineage>
        <taxon>Eukaryota</taxon>
        <taxon>Fungi</taxon>
        <taxon>Dikarya</taxon>
        <taxon>Basidiomycota</taxon>
        <taxon>Agaricomycotina</taxon>
        <taxon>Agaricomycetes</taxon>
        <taxon>Agaricomycetidae</taxon>
        <taxon>Agaricales</taxon>
        <taxon>Agaricineae</taxon>
        <taxon>Psathyrellaceae</taxon>
        <taxon>Candolleomyces</taxon>
    </lineage>
</organism>
<dbReference type="InterPro" id="IPR011706">
    <property type="entry name" value="Cu-oxidase_C"/>
</dbReference>
<dbReference type="GO" id="GO:0016491">
    <property type="term" value="F:oxidoreductase activity"/>
    <property type="evidence" value="ECO:0007669"/>
    <property type="project" value="InterPro"/>
</dbReference>
<dbReference type="OrthoDB" id="2121828at2759"/>
<evidence type="ECO:0000313" key="9">
    <source>
        <dbReference type="EMBL" id="RXW18655.1"/>
    </source>
</evidence>
<dbReference type="PANTHER" id="PTHR11709:SF511">
    <property type="entry name" value="LACCASE"/>
    <property type="match status" value="1"/>
</dbReference>
<dbReference type="Gene3D" id="2.60.40.420">
    <property type="entry name" value="Cupredoxins - blue copper proteins"/>
    <property type="match status" value="3"/>
</dbReference>
<evidence type="ECO:0000256" key="3">
    <source>
        <dbReference type="ARBA" id="ARBA00023157"/>
    </source>
</evidence>
<evidence type="ECO:0000259" key="6">
    <source>
        <dbReference type="Pfam" id="PF00394"/>
    </source>
</evidence>
<dbReference type="InterPro" id="IPR008972">
    <property type="entry name" value="Cupredoxin"/>
</dbReference>
<evidence type="ECO:0000256" key="1">
    <source>
        <dbReference type="ARBA" id="ARBA00010609"/>
    </source>
</evidence>
<dbReference type="Pfam" id="PF07732">
    <property type="entry name" value="Cu-oxidase_3"/>
    <property type="match status" value="1"/>
</dbReference>
<protein>
    <recommendedName>
        <fullName evidence="11">Laccase</fullName>
    </recommendedName>
</protein>
<gene>
    <name evidence="9" type="ORF">EST38_g7191</name>
</gene>
<dbReference type="SUPFAM" id="SSF49503">
    <property type="entry name" value="Cupredoxins"/>
    <property type="match status" value="3"/>
</dbReference>
<dbReference type="CDD" id="cd13903">
    <property type="entry name" value="CuRO_3_Tv-LCC_like"/>
    <property type="match status" value="1"/>
</dbReference>
<evidence type="ECO:0000256" key="2">
    <source>
        <dbReference type="ARBA" id="ARBA00023008"/>
    </source>
</evidence>
<evidence type="ECO:0000256" key="5">
    <source>
        <dbReference type="SAM" id="SignalP"/>
    </source>
</evidence>
<keyword evidence="2" id="KW-0186">Copper</keyword>
<accession>A0A4Q2DJ22</accession>
<dbReference type="AlphaFoldDB" id="A0A4Q2DJ22"/>
<proteinExistence type="inferred from homology"/>
<reference evidence="9 10" key="1">
    <citation type="submission" date="2019-01" db="EMBL/GenBank/DDBJ databases">
        <title>Draft genome sequence of Psathyrella aberdarensis IHI B618.</title>
        <authorList>
            <person name="Buettner E."/>
            <person name="Kellner H."/>
        </authorList>
    </citation>
    <scope>NUCLEOTIDE SEQUENCE [LARGE SCALE GENOMIC DNA]</scope>
    <source>
        <strain evidence="9 10">IHI B618</strain>
    </source>
</reference>
<dbReference type="EMBL" id="SDEE01000250">
    <property type="protein sequence ID" value="RXW18655.1"/>
    <property type="molecule type" value="Genomic_DNA"/>
</dbReference>
<dbReference type="GO" id="GO:0005507">
    <property type="term" value="F:copper ion binding"/>
    <property type="evidence" value="ECO:0007669"/>
    <property type="project" value="InterPro"/>
</dbReference>
<dbReference type="InterPro" id="IPR011707">
    <property type="entry name" value="Cu-oxidase-like_N"/>
</dbReference>
<feature type="domain" description="Plastocyanin-like" evidence="8">
    <location>
        <begin position="32"/>
        <end position="151"/>
    </location>
</feature>
<keyword evidence="5" id="KW-0732">Signal</keyword>
<keyword evidence="3" id="KW-1015">Disulfide bond</keyword>
<dbReference type="Proteomes" id="UP000290288">
    <property type="component" value="Unassembled WGS sequence"/>
</dbReference>
<dbReference type="FunFam" id="2.60.40.420:FF:000045">
    <property type="entry name" value="Laccase 2"/>
    <property type="match status" value="1"/>
</dbReference>
<dbReference type="InterPro" id="IPR045087">
    <property type="entry name" value="Cu-oxidase_fam"/>
</dbReference>
<comment type="caution">
    <text evidence="9">The sequence shown here is derived from an EMBL/GenBank/DDBJ whole genome shotgun (WGS) entry which is preliminary data.</text>
</comment>
<sequence>MVFLTSSFRLLVQLALFSTVLAADVYYTFNVVNANIAPDGFSRPAVLVNGVFPGTLVEATNNDVLHITVNNQLTNPLMRRSTAVHWHGLFQGRTASEDGPAMVTQCPIAPGHSYTYDIPLNGQAGTHWYHSHLSSQYVDGLRGVIVVKDPNDPHLSLYDEDNANTVVTLGDWYHLPAPGIQATYLAGNHEPVPDSGTINGIGRYVGGPAVTRARVNVVQGKKYRLRIVNISAYGSFEFSIENHSFTIIEVDGINHVPKTVGGFEIFAGQRYSVVLNANQPIRNYWIRAPMDLQHSSDNDNLDEENVYAVLHYDGAPNAEPTTRKDRSPSNVLQEHTLVPLENPGPPGGSAPADRIIDLRYSRDTSGGTQWKFNGIQYHSPSTPTLLQILGGASNPGDFTTSEHTLVLNHNEVVEIHLHGSANGHVHPFHLHGHAFDIIQGESGPANYVNPPRRDVIGIKDGTGIIRFRADNPGPWFLHCHIGMLLIHPLCTHSFSLNAFHCSLLPHSARELDWHLEAGLAVVFAEAPAEQRSGPQSQIIKQEWLDLCPIYNALSPDLQ</sequence>
<name>A0A4Q2DJ22_9AGAR</name>